<keyword evidence="11" id="KW-1185">Reference proteome</keyword>
<keyword evidence="4 7" id="KW-0812">Transmembrane</keyword>
<dbReference type="InterPro" id="IPR050809">
    <property type="entry name" value="UgpAE/MalFG_permease"/>
</dbReference>
<dbReference type="CDD" id="cd06261">
    <property type="entry name" value="TM_PBP2"/>
    <property type="match status" value="1"/>
</dbReference>
<reference evidence="11" key="1">
    <citation type="submission" date="2016-06" db="EMBL/GenBank/DDBJ databases">
        <authorList>
            <person name="Varghese N."/>
            <person name="Submissions Spin"/>
        </authorList>
    </citation>
    <scope>NUCLEOTIDE SEQUENCE [LARGE SCALE GENOMIC DNA]</scope>
    <source>
        <strain evidence="11">DSM 44151</strain>
    </source>
</reference>
<keyword evidence="5 7" id="KW-1133">Transmembrane helix</keyword>
<dbReference type="GeneID" id="43278769"/>
<organism evidence="10 11">
    <name type="scientific">Micromonospora chersina</name>
    <dbReference type="NCBI Taxonomy" id="47854"/>
    <lineage>
        <taxon>Bacteria</taxon>
        <taxon>Bacillati</taxon>
        <taxon>Actinomycetota</taxon>
        <taxon>Actinomycetes</taxon>
        <taxon>Micromonosporales</taxon>
        <taxon>Micromonosporaceae</taxon>
        <taxon>Micromonospora</taxon>
    </lineage>
</organism>
<proteinExistence type="inferred from homology"/>
<protein>
    <submittedName>
        <fullName evidence="10">Carbohydrate ABC transporter membrane protein 1, CUT1 family</fullName>
    </submittedName>
</protein>
<accession>A0A1C6UPL3</accession>
<name>A0A1C6UPL3_9ACTN</name>
<dbReference type="GO" id="GO:0005886">
    <property type="term" value="C:plasma membrane"/>
    <property type="evidence" value="ECO:0007669"/>
    <property type="project" value="UniProtKB-SubCell"/>
</dbReference>
<sequence length="332" mass="36454">MTPSTMPGLRPAEPATELPAGPATTHPRGRRARPRIGRLSTIALFLAPALVLFLLLVVAPILVASYASVFKWNGFGLPENNVGLENFTRAFGDPTFRGDLWRAFLLIVLSLVIQLPVSLGLAMLLNQRLSGRRAYRLVFFAPYVLSEVTTGVLFTLVFSPSRGLGEGLARWLGADAGAIFADPDTVLFALFLVISWKYFGFHMVLYLAGRQGIPRELTEAAATDGAGAWQVFRHVTLPLLGPTIRISIFLSVIGTIQLFDMVWVLTGGGPIHSSETMAVTMYQYGFRRFEVGYASAISMVMFILSLVFALFYQRYVLRRDTEGAITTRGVQG</sequence>
<comment type="similarity">
    <text evidence="7">Belongs to the binding-protein-dependent transport system permease family.</text>
</comment>
<dbReference type="OrthoDB" id="9805974at2"/>
<feature type="transmembrane region" description="Helical" evidence="7">
    <location>
        <begin position="248"/>
        <end position="271"/>
    </location>
</feature>
<evidence type="ECO:0000256" key="5">
    <source>
        <dbReference type="ARBA" id="ARBA00022989"/>
    </source>
</evidence>
<feature type="transmembrane region" description="Helical" evidence="7">
    <location>
        <begin position="186"/>
        <end position="208"/>
    </location>
</feature>
<feature type="transmembrane region" description="Helical" evidence="7">
    <location>
        <begin position="137"/>
        <end position="158"/>
    </location>
</feature>
<evidence type="ECO:0000313" key="10">
    <source>
        <dbReference type="EMBL" id="SCL55987.1"/>
    </source>
</evidence>
<dbReference type="InterPro" id="IPR000515">
    <property type="entry name" value="MetI-like"/>
</dbReference>
<dbReference type="SUPFAM" id="SSF161098">
    <property type="entry name" value="MetI-like"/>
    <property type="match status" value="1"/>
</dbReference>
<dbReference type="Pfam" id="PF00528">
    <property type="entry name" value="BPD_transp_1"/>
    <property type="match status" value="1"/>
</dbReference>
<evidence type="ECO:0000256" key="4">
    <source>
        <dbReference type="ARBA" id="ARBA00022692"/>
    </source>
</evidence>
<evidence type="ECO:0000256" key="6">
    <source>
        <dbReference type="ARBA" id="ARBA00023136"/>
    </source>
</evidence>
<dbReference type="InterPro" id="IPR035906">
    <property type="entry name" value="MetI-like_sf"/>
</dbReference>
<evidence type="ECO:0000256" key="1">
    <source>
        <dbReference type="ARBA" id="ARBA00004651"/>
    </source>
</evidence>
<feature type="transmembrane region" description="Helical" evidence="7">
    <location>
        <begin position="103"/>
        <end position="125"/>
    </location>
</feature>
<evidence type="ECO:0000256" key="8">
    <source>
        <dbReference type="SAM" id="MobiDB-lite"/>
    </source>
</evidence>
<feature type="transmembrane region" description="Helical" evidence="7">
    <location>
        <begin position="39"/>
        <end position="67"/>
    </location>
</feature>
<dbReference type="RefSeq" id="WP_091310963.1">
    <property type="nucleotide sequence ID" value="NZ_FMIB01000002.1"/>
</dbReference>
<dbReference type="Proteomes" id="UP000198605">
    <property type="component" value="Unassembled WGS sequence"/>
</dbReference>
<dbReference type="Gene3D" id="1.10.3720.10">
    <property type="entry name" value="MetI-like"/>
    <property type="match status" value="1"/>
</dbReference>
<evidence type="ECO:0000256" key="3">
    <source>
        <dbReference type="ARBA" id="ARBA00022475"/>
    </source>
</evidence>
<evidence type="ECO:0000313" key="11">
    <source>
        <dbReference type="Proteomes" id="UP000198605"/>
    </source>
</evidence>
<keyword evidence="6 7" id="KW-0472">Membrane</keyword>
<keyword evidence="2 7" id="KW-0813">Transport</keyword>
<dbReference type="EMBL" id="FMIB01000002">
    <property type="protein sequence ID" value="SCL55987.1"/>
    <property type="molecule type" value="Genomic_DNA"/>
</dbReference>
<keyword evidence="3" id="KW-1003">Cell membrane</keyword>
<feature type="domain" description="ABC transmembrane type-1" evidence="9">
    <location>
        <begin position="100"/>
        <end position="312"/>
    </location>
</feature>
<comment type="subcellular location">
    <subcellularLocation>
        <location evidence="1 7">Cell membrane</location>
        <topology evidence="1 7">Multi-pass membrane protein</topology>
    </subcellularLocation>
</comment>
<dbReference type="STRING" id="47854.GA0070603_2116"/>
<evidence type="ECO:0000259" key="9">
    <source>
        <dbReference type="PROSITE" id="PS50928"/>
    </source>
</evidence>
<evidence type="ECO:0000256" key="7">
    <source>
        <dbReference type="RuleBase" id="RU363032"/>
    </source>
</evidence>
<evidence type="ECO:0000256" key="2">
    <source>
        <dbReference type="ARBA" id="ARBA00022448"/>
    </source>
</evidence>
<dbReference type="PROSITE" id="PS50928">
    <property type="entry name" value="ABC_TM1"/>
    <property type="match status" value="1"/>
</dbReference>
<gene>
    <name evidence="10" type="ORF">GA0070603_2116</name>
</gene>
<dbReference type="PANTHER" id="PTHR43227">
    <property type="entry name" value="BLL4140 PROTEIN"/>
    <property type="match status" value="1"/>
</dbReference>
<feature type="transmembrane region" description="Helical" evidence="7">
    <location>
        <begin position="291"/>
        <end position="312"/>
    </location>
</feature>
<dbReference type="GO" id="GO:0055085">
    <property type="term" value="P:transmembrane transport"/>
    <property type="evidence" value="ECO:0007669"/>
    <property type="project" value="InterPro"/>
</dbReference>
<dbReference type="PANTHER" id="PTHR43227:SF11">
    <property type="entry name" value="BLL4140 PROTEIN"/>
    <property type="match status" value="1"/>
</dbReference>
<dbReference type="AlphaFoldDB" id="A0A1C6UPL3"/>
<feature type="region of interest" description="Disordered" evidence="8">
    <location>
        <begin position="1"/>
        <end position="31"/>
    </location>
</feature>